<dbReference type="STRING" id="1882483.A0A317XZY6"/>
<feature type="region of interest" description="Disordered" evidence="2">
    <location>
        <begin position="1"/>
        <end position="25"/>
    </location>
</feature>
<evidence type="ECO:0000259" key="3">
    <source>
        <dbReference type="PROSITE" id="PS51532"/>
    </source>
</evidence>
<dbReference type="AlphaFoldDB" id="A0A317XZY6"/>
<dbReference type="FunCoup" id="A0A317XZY6">
    <property type="interactions" value="480"/>
</dbReference>
<protein>
    <submittedName>
        <fullName evidence="4">DUF1000-domain-containing protein</fullName>
    </submittedName>
</protein>
<dbReference type="InterPro" id="IPR010400">
    <property type="entry name" value="PITH_dom"/>
</dbReference>
<comment type="similarity">
    <text evidence="1">Belongs to the PITHD1 family.</text>
</comment>
<gene>
    <name evidence="4" type="ORF">BCV70DRAFT_198034</name>
</gene>
<dbReference type="Gene3D" id="2.60.120.470">
    <property type="entry name" value="PITH domain"/>
    <property type="match status" value="1"/>
</dbReference>
<dbReference type="SUPFAM" id="SSF49785">
    <property type="entry name" value="Galactose-binding domain-like"/>
    <property type="match status" value="1"/>
</dbReference>
<reference evidence="4 5" key="1">
    <citation type="journal article" date="2018" name="Mol. Biol. Evol.">
        <title>Broad Genomic Sampling Reveals a Smut Pathogenic Ancestry of the Fungal Clade Ustilaginomycotina.</title>
        <authorList>
            <person name="Kijpornyongpan T."/>
            <person name="Mondo S.J."/>
            <person name="Barry K."/>
            <person name="Sandor L."/>
            <person name="Lee J."/>
            <person name="Lipzen A."/>
            <person name="Pangilinan J."/>
            <person name="LaButti K."/>
            <person name="Hainaut M."/>
            <person name="Henrissat B."/>
            <person name="Grigoriev I.V."/>
            <person name="Spatafora J.W."/>
            <person name="Aime M.C."/>
        </authorList>
    </citation>
    <scope>NUCLEOTIDE SEQUENCE [LARGE SCALE GENOMIC DNA]</scope>
    <source>
        <strain evidence="4 5">MCA 3645</strain>
    </source>
</reference>
<dbReference type="InterPro" id="IPR045099">
    <property type="entry name" value="PITH1-like"/>
</dbReference>
<dbReference type="PROSITE" id="PS51532">
    <property type="entry name" value="PITH"/>
    <property type="match status" value="1"/>
</dbReference>
<evidence type="ECO:0000256" key="1">
    <source>
        <dbReference type="ARBA" id="ARBA00025788"/>
    </source>
</evidence>
<dbReference type="GO" id="GO:0005737">
    <property type="term" value="C:cytoplasm"/>
    <property type="evidence" value="ECO:0007669"/>
    <property type="project" value="UniProtKB-ARBA"/>
</dbReference>
<dbReference type="Pfam" id="PF06201">
    <property type="entry name" value="PITH"/>
    <property type="match status" value="1"/>
</dbReference>
<dbReference type="OrthoDB" id="2635at2759"/>
<proteinExistence type="inferred from homology"/>
<organism evidence="4 5">
    <name type="scientific">Testicularia cyperi</name>
    <dbReference type="NCBI Taxonomy" id="1882483"/>
    <lineage>
        <taxon>Eukaryota</taxon>
        <taxon>Fungi</taxon>
        <taxon>Dikarya</taxon>
        <taxon>Basidiomycota</taxon>
        <taxon>Ustilaginomycotina</taxon>
        <taxon>Ustilaginomycetes</taxon>
        <taxon>Ustilaginales</taxon>
        <taxon>Anthracoideaceae</taxon>
        <taxon>Testicularia</taxon>
    </lineage>
</organism>
<evidence type="ECO:0000256" key="2">
    <source>
        <dbReference type="SAM" id="MobiDB-lite"/>
    </source>
</evidence>
<sequence>MSHHHHHGDSCGHEHDHNDDSHVKADEGDQDFLYTSIDRERVITLNEAVSGSGVSILKTWSSRLDPTPACVSDADDQLIIHVPFTSTVKLTSLLLRPTGNTDETPTCIRLIKNHPVERVDFDDVSSLDSSAYTSTLDSIPTANDTKDVVTFPLKQVKWSNTDSITLFIEGSIGADVSAIQFLGFKGKASGYSRAAPATIVYESAPQLKDHAKIPGTEANTHSFGQ</sequence>
<accession>A0A317XZY6</accession>
<dbReference type="InterPro" id="IPR037047">
    <property type="entry name" value="PITH_dom_sf"/>
</dbReference>
<dbReference type="PANTHER" id="PTHR12175:SF1">
    <property type="entry name" value="PITH DOMAIN-CONTAINING PROTEIN 1"/>
    <property type="match status" value="1"/>
</dbReference>
<feature type="compositionally biased region" description="Basic and acidic residues" evidence="2">
    <location>
        <begin position="8"/>
        <end position="25"/>
    </location>
</feature>
<dbReference type="PANTHER" id="PTHR12175">
    <property type="entry name" value="AD039 HT014 THIOREDOXIN FAMILY TRP26"/>
    <property type="match status" value="1"/>
</dbReference>
<name>A0A317XZY6_9BASI</name>
<dbReference type="InterPro" id="IPR008979">
    <property type="entry name" value="Galactose-bd-like_sf"/>
</dbReference>
<feature type="domain" description="PITH" evidence="3">
    <location>
        <begin position="22"/>
        <end position="204"/>
    </location>
</feature>
<dbReference type="EMBL" id="KZ819188">
    <property type="protein sequence ID" value="PWZ03847.1"/>
    <property type="molecule type" value="Genomic_DNA"/>
</dbReference>
<evidence type="ECO:0000313" key="5">
    <source>
        <dbReference type="Proteomes" id="UP000246740"/>
    </source>
</evidence>
<keyword evidence="5" id="KW-1185">Reference proteome</keyword>
<dbReference type="GO" id="GO:0005634">
    <property type="term" value="C:nucleus"/>
    <property type="evidence" value="ECO:0007669"/>
    <property type="project" value="TreeGrafter"/>
</dbReference>
<dbReference type="Proteomes" id="UP000246740">
    <property type="component" value="Unassembled WGS sequence"/>
</dbReference>
<evidence type="ECO:0000313" key="4">
    <source>
        <dbReference type="EMBL" id="PWZ03847.1"/>
    </source>
</evidence>
<dbReference type="InParanoid" id="A0A317XZY6"/>